<protein>
    <submittedName>
        <fullName evidence="2">Uncharacterized protein</fullName>
    </submittedName>
</protein>
<feature type="region of interest" description="Disordered" evidence="1">
    <location>
        <begin position="18"/>
        <end position="52"/>
    </location>
</feature>
<dbReference type="EMBL" id="JABWDY010034611">
    <property type="protein sequence ID" value="KAF5182529.1"/>
    <property type="molecule type" value="Genomic_DNA"/>
</dbReference>
<feature type="compositionally biased region" description="Basic and acidic residues" evidence="1">
    <location>
        <begin position="33"/>
        <end position="42"/>
    </location>
</feature>
<comment type="caution">
    <text evidence="2">The sequence shown here is derived from an EMBL/GenBank/DDBJ whole genome shotgun (WGS) entry which is preliminary data.</text>
</comment>
<dbReference type="AlphaFoldDB" id="A0A7J6VBS7"/>
<proteinExistence type="predicted"/>
<accession>A0A7J6VBS7</accession>
<feature type="non-terminal residue" evidence="2">
    <location>
        <position position="73"/>
    </location>
</feature>
<gene>
    <name evidence="2" type="ORF">FRX31_027884</name>
</gene>
<reference evidence="2 3" key="1">
    <citation type="submission" date="2020-06" db="EMBL/GenBank/DDBJ databases">
        <title>Transcriptomic and genomic resources for Thalictrum thalictroides and T. hernandezii: Facilitating candidate gene discovery in an emerging model plant lineage.</title>
        <authorList>
            <person name="Arias T."/>
            <person name="Riano-Pachon D.M."/>
            <person name="Di Stilio V.S."/>
        </authorList>
    </citation>
    <scope>NUCLEOTIDE SEQUENCE [LARGE SCALE GENOMIC DNA]</scope>
    <source>
        <strain evidence="3">cv. WT478/WT964</strain>
        <tissue evidence="2">Leaves</tissue>
    </source>
</reference>
<name>A0A7J6VBS7_THATH</name>
<evidence type="ECO:0000313" key="2">
    <source>
        <dbReference type="EMBL" id="KAF5182529.1"/>
    </source>
</evidence>
<dbReference type="Proteomes" id="UP000554482">
    <property type="component" value="Unassembled WGS sequence"/>
</dbReference>
<sequence>MIRVFAIKLNNVGIGPAPRFPRSRFNKIPKPQNQKDQRRSAEGGDVSKTPKPKSWRLFKVHNYIFSILASTLG</sequence>
<keyword evidence="3" id="KW-1185">Reference proteome</keyword>
<organism evidence="2 3">
    <name type="scientific">Thalictrum thalictroides</name>
    <name type="common">Rue-anemone</name>
    <name type="synonym">Anemone thalictroides</name>
    <dbReference type="NCBI Taxonomy" id="46969"/>
    <lineage>
        <taxon>Eukaryota</taxon>
        <taxon>Viridiplantae</taxon>
        <taxon>Streptophyta</taxon>
        <taxon>Embryophyta</taxon>
        <taxon>Tracheophyta</taxon>
        <taxon>Spermatophyta</taxon>
        <taxon>Magnoliopsida</taxon>
        <taxon>Ranunculales</taxon>
        <taxon>Ranunculaceae</taxon>
        <taxon>Thalictroideae</taxon>
        <taxon>Thalictrum</taxon>
    </lineage>
</organism>
<evidence type="ECO:0000313" key="3">
    <source>
        <dbReference type="Proteomes" id="UP000554482"/>
    </source>
</evidence>
<evidence type="ECO:0000256" key="1">
    <source>
        <dbReference type="SAM" id="MobiDB-lite"/>
    </source>
</evidence>